<dbReference type="GO" id="GO:0042773">
    <property type="term" value="P:ATP synthesis coupled electron transport"/>
    <property type="evidence" value="ECO:0007669"/>
    <property type="project" value="TreeGrafter"/>
</dbReference>
<dbReference type="KEGG" id="haq:DU484_10160"/>
<evidence type="ECO:0000256" key="7">
    <source>
        <dbReference type="ARBA" id="ARBA00022723"/>
    </source>
</evidence>
<dbReference type="SUPFAM" id="SSF49503">
    <property type="entry name" value="Cupredoxins"/>
    <property type="match status" value="1"/>
</dbReference>
<dbReference type="GO" id="GO:0016491">
    <property type="term" value="F:oxidoreductase activity"/>
    <property type="evidence" value="ECO:0007669"/>
    <property type="project" value="UniProtKB-KW"/>
</dbReference>
<comment type="similarity">
    <text evidence="2">Belongs to the cytochrome c oxidase subunit 2 family.</text>
</comment>
<evidence type="ECO:0000256" key="11">
    <source>
        <dbReference type="ARBA" id="ARBA00023008"/>
    </source>
</evidence>
<keyword evidence="18" id="KW-0560">Oxidoreductase</keyword>
<evidence type="ECO:0000259" key="16">
    <source>
        <dbReference type="PROSITE" id="PS50857"/>
    </source>
</evidence>
<evidence type="ECO:0000256" key="5">
    <source>
        <dbReference type="ARBA" id="ARBA00022660"/>
    </source>
</evidence>
<keyword evidence="11" id="KW-0186">Copper</keyword>
<evidence type="ECO:0000256" key="9">
    <source>
        <dbReference type="ARBA" id="ARBA00022982"/>
    </source>
</evidence>
<evidence type="ECO:0000256" key="14">
    <source>
        <dbReference type="SAM" id="MobiDB-lite"/>
    </source>
</evidence>
<dbReference type="PROSITE" id="PS00078">
    <property type="entry name" value="COX2"/>
    <property type="match status" value="1"/>
</dbReference>
<name>A0A345E3N7_9EURY</name>
<dbReference type="Proteomes" id="UP000253273">
    <property type="component" value="Chromosome"/>
</dbReference>
<gene>
    <name evidence="18" type="primary">coxB</name>
    <name evidence="19" type="ORF">DU484_10160</name>
    <name evidence="18" type="ORF">DU500_10405</name>
</gene>
<reference evidence="18 21" key="2">
    <citation type="submission" date="2018-07" db="EMBL/GenBank/DDBJ databases">
        <title>Genome sequences of Haloplanus sp. CBA1113.</title>
        <authorList>
            <person name="Kim Y.B."/>
            <person name="Roh S.W."/>
        </authorList>
    </citation>
    <scope>NUCLEOTIDE SEQUENCE [LARGE SCALE GENOMIC DNA]</scope>
    <source>
        <strain evidence="18 21">CBA1113</strain>
    </source>
</reference>
<dbReference type="PROSITE" id="PS50857">
    <property type="entry name" value="COX2_CUA"/>
    <property type="match status" value="1"/>
</dbReference>
<feature type="domain" description="Cytochrome oxidase subunit II copper A binding" evidence="16">
    <location>
        <begin position="120"/>
        <end position="235"/>
    </location>
</feature>
<keyword evidence="5" id="KW-0679">Respiratory chain</keyword>
<keyword evidence="8" id="KW-1278">Translocase</keyword>
<evidence type="ECO:0000256" key="13">
    <source>
        <dbReference type="ARBA" id="ARBA00031389"/>
    </source>
</evidence>
<dbReference type="AlphaFoldDB" id="A0A345E3N7"/>
<evidence type="ECO:0000256" key="10">
    <source>
        <dbReference type="ARBA" id="ARBA00022989"/>
    </source>
</evidence>
<comment type="subcellular location">
    <subcellularLocation>
        <location evidence="1">Membrane</location>
        <topology evidence="1">Multi-pass membrane protein</topology>
    </subcellularLocation>
</comment>
<feature type="region of interest" description="Disordered" evidence="14">
    <location>
        <begin position="233"/>
        <end position="266"/>
    </location>
</feature>
<evidence type="ECO:0000256" key="8">
    <source>
        <dbReference type="ARBA" id="ARBA00022967"/>
    </source>
</evidence>
<dbReference type="Gene3D" id="1.10.287.90">
    <property type="match status" value="1"/>
</dbReference>
<evidence type="ECO:0000256" key="12">
    <source>
        <dbReference type="ARBA" id="ARBA00023136"/>
    </source>
</evidence>
<dbReference type="GO" id="GO:0016020">
    <property type="term" value="C:membrane"/>
    <property type="evidence" value="ECO:0007669"/>
    <property type="project" value="UniProtKB-SubCell"/>
</dbReference>
<keyword evidence="9" id="KW-0249">Electron transport</keyword>
<dbReference type="GO" id="GO:0005507">
    <property type="term" value="F:copper ion binding"/>
    <property type="evidence" value="ECO:0007669"/>
    <property type="project" value="InterPro"/>
</dbReference>
<dbReference type="NCBIfam" id="TIGR02866">
    <property type="entry name" value="CoxB"/>
    <property type="match status" value="1"/>
</dbReference>
<feature type="transmembrane region" description="Helical" evidence="15">
    <location>
        <begin position="83"/>
        <end position="102"/>
    </location>
</feature>
<dbReference type="CDD" id="cd13914">
    <property type="entry name" value="CuRO_HCO_II_like_3"/>
    <property type="match status" value="1"/>
</dbReference>
<organism evidence="18 21">
    <name type="scientific">Haloplanus rubicundus</name>
    <dbReference type="NCBI Taxonomy" id="1547898"/>
    <lineage>
        <taxon>Archaea</taxon>
        <taxon>Methanobacteriati</taxon>
        <taxon>Methanobacteriota</taxon>
        <taxon>Stenosarchaea group</taxon>
        <taxon>Halobacteria</taxon>
        <taxon>Halobacteriales</taxon>
        <taxon>Haloferacaceae</taxon>
        <taxon>Haloplanus</taxon>
    </lineage>
</organism>
<dbReference type="SUPFAM" id="SSF81464">
    <property type="entry name" value="Cytochrome c oxidase subunit II-like, transmembrane region"/>
    <property type="match status" value="1"/>
</dbReference>
<accession>A0A345EDB1</accession>
<protein>
    <recommendedName>
        <fullName evidence="3">cytochrome-c oxidase</fullName>
        <ecNumber evidence="3">7.1.1.9</ecNumber>
    </recommendedName>
    <alternativeName>
        <fullName evidence="13">Cytochrome c oxidase polypeptide II</fullName>
    </alternativeName>
</protein>
<dbReference type="KEGG" id="haj:DU500_10405"/>
<dbReference type="InterPro" id="IPR014222">
    <property type="entry name" value="Cyt_c_oxidase_su2"/>
</dbReference>
<dbReference type="RefSeq" id="WP_114585943.1">
    <property type="nucleotide sequence ID" value="NZ_CP031148.1"/>
</dbReference>
<dbReference type="InterPro" id="IPR008972">
    <property type="entry name" value="Cupredoxin"/>
</dbReference>
<feature type="transmembrane region" description="Helical" evidence="15">
    <location>
        <begin position="42"/>
        <end position="62"/>
    </location>
</feature>
<dbReference type="PROSITE" id="PS50999">
    <property type="entry name" value="COX2_TM"/>
    <property type="match status" value="1"/>
</dbReference>
<dbReference type="Pfam" id="PF02790">
    <property type="entry name" value="COX2_TM"/>
    <property type="match status" value="1"/>
</dbReference>
<keyword evidence="6 15" id="KW-0812">Transmembrane</keyword>
<evidence type="ECO:0000313" key="18">
    <source>
        <dbReference type="EMBL" id="AXG06809.1"/>
    </source>
</evidence>
<dbReference type="PANTHER" id="PTHR22888:SF9">
    <property type="entry name" value="CYTOCHROME C OXIDASE SUBUNIT 2"/>
    <property type="match status" value="1"/>
</dbReference>
<keyword evidence="7" id="KW-0479">Metal-binding</keyword>
<proteinExistence type="inferred from homology"/>
<evidence type="ECO:0000313" key="21">
    <source>
        <dbReference type="Proteomes" id="UP000253273"/>
    </source>
</evidence>
<evidence type="ECO:0000256" key="15">
    <source>
        <dbReference type="SAM" id="Phobius"/>
    </source>
</evidence>
<dbReference type="PRINTS" id="PR01166">
    <property type="entry name" value="CYCOXIDASEII"/>
</dbReference>
<evidence type="ECO:0000259" key="17">
    <source>
        <dbReference type="PROSITE" id="PS50999"/>
    </source>
</evidence>
<evidence type="ECO:0000256" key="6">
    <source>
        <dbReference type="ARBA" id="ARBA00022692"/>
    </source>
</evidence>
<reference evidence="19 20" key="1">
    <citation type="submission" date="2018-07" db="EMBL/GenBank/DDBJ databases">
        <title>Genome sequences of Haloplanus sp. CBA1112.</title>
        <authorList>
            <person name="Kim Y.B."/>
            <person name="Roh S.W."/>
        </authorList>
    </citation>
    <scope>NUCLEOTIDE SEQUENCE [LARGE SCALE GENOMIC DNA]</scope>
    <source>
        <strain evidence="19 20">CBA1112</strain>
    </source>
</reference>
<dbReference type="GO" id="GO:0004129">
    <property type="term" value="F:cytochrome-c oxidase activity"/>
    <property type="evidence" value="ECO:0007669"/>
    <property type="project" value="UniProtKB-EC"/>
</dbReference>
<dbReference type="InterPro" id="IPR045187">
    <property type="entry name" value="CcO_II"/>
</dbReference>
<dbReference type="GeneID" id="37287344"/>
<evidence type="ECO:0000313" key="20">
    <source>
        <dbReference type="Proteomes" id="UP000252985"/>
    </source>
</evidence>
<dbReference type="OrthoDB" id="3372at2157"/>
<dbReference type="InterPro" id="IPR011759">
    <property type="entry name" value="Cyt_c_oxidase_su2_TM_dom"/>
</dbReference>
<dbReference type="PANTHER" id="PTHR22888">
    <property type="entry name" value="CYTOCHROME C OXIDASE, SUBUNIT II"/>
    <property type="match status" value="1"/>
</dbReference>
<keyword evidence="10 15" id="KW-1133">Transmembrane helix</keyword>
<keyword evidence="4" id="KW-0813">Transport</keyword>
<dbReference type="EC" id="7.1.1.9" evidence="3"/>
<dbReference type="InterPro" id="IPR001505">
    <property type="entry name" value="Copper_CuA"/>
</dbReference>
<dbReference type="Pfam" id="PF00116">
    <property type="entry name" value="COX2"/>
    <property type="match status" value="1"/>
</dbReference>
<dbReference type="InterPro" id="IPR036257">
    <property type="entry name" value="Cyt_c_oxidase_su2_TM_sf"/>
</dbReference>
<sequence length="266" mass="29172">MKRSRLVLASLLSAVALSLAADPVVAQPSESAELIYGLNEKLLLVAVPITLLVEGILIYTVYRFKDADEAKPTKENRRLEITWTVATAIVLLFVGVASYGVLANENISFEQDEQEIAPEGDDVVVHMDAFQWGWQASYPQEDVQIASTAPTVVIPAGEDVYFNVTSSDVLHAFHVPELGLKQDAMPGQSNVIKTVALEEGTYQGYCAEFCGVAHSQMYFEIQVVSQDEYQQFLEEQQSDGSSGDLEADEDVVRAHDESLSQAPIRA</sequence>
<evidence type="ECO:0000256" key="1">
    <source>
        <dbReference type="ARBA" id="ARBA00004141"/>
    </source>
</evidence>
<dbReference type="Proteomes" id="UP000252985">
    <property type="component" value="Chromosome"/>
</dbReference>
<accession>A0A345E3N7</accession>
<evidence type="ECO:0000256" key="2">
    <source>
        <dbReference type="ARBA" id="ARBA00007866"/>
    </source>
</evidence>
<dbReference type="InterPro" id="IPR002429">
    <property type="entry name" value="CcO_II-like_C"/>
</dbReference>
<keyword evidence="12 15" id="KW-0472">Membrane</keyword>
<feature type="domain" description="Cytochrome oxidase subunit II transmembrane region profile" evidence="17">
    <location>
        <begin position="11"/>
        <end position="109"/>
    </location>
</feature>
<dbReference type="EMBL" id="CP031150">
    <property type="protein sequence ID" value="AXG06809.1"/>
    <property type="molecule type" value="Genomic_DNA"/>
</dbReference>
<keyword evidence="21" id="KW-1185">Reference proteome</keyword>
<dbReference type="Gene3D" id="2.60.40.420">
    <property type="entry name" value="Cupredoxins - blue copper proteins"/>
    <property type="match status" value="1"/>
</dbReference>
<evidence type="ECO:0000256" key="3">
    <source>
        <dbReference type="ARBA" id="ARBA00012949"/>
    </source>
</evidence>
<dbReference type="EMBL" id="CP031148">
    <property type="protein sequence ID" value="AXG10183.1"/>
    <property type="molecule type" value="Genomic_DNA"/>
</dbReference>
<evidence type="ECO:0000313" key="19">
    <source>
        <dbReference type="EMBL" id="AXG10183.1"/>
    </source>
</evidence>
<evidence type="ECO:0000256" key="4">
    <source>
        <dbReference type="ARBA" id="ARBA00022448"/>
    </source>
</evidence>